<dbReference type="PIRSF" id="PIRSF000654">
    <property type="entry name" value="Integrin-linked_kinase"/>
    <property type="match status" value="1"/>
</dbReference>
<evidence type="ECO:0000256" key="5">
    <source>
        <dbReference type="ARBA" id="ARBA00022840"/>
    </source>
</evidence>
<dbReference type="EMBL" id="AMQN01009533">
    <property type="status" value="NOT_ANNOTATED_CDS"/>
    <property type="molecule type" value="Genomic_DNA"/>
</dbReference>
<dbReference type="InterPro" id="IPR000719">
    <property type="entry name" value="Prot_kinase_dom"/>
</dbReference>
<dbReference type="SUPFAM" id="SSF56112">
    <property type="entry name" value="Protein kinase-like (PK-like)"/>
    <property type="match status" value="1"/>
</dbReference>
<dbReference type="InterPro" id="IPR011009">
    <property type="entry name" value="Kinase-like_dom_sf"/>
</dbReference>
<dbReference type="PROSITE" id="PS00108">
    <property type="entry name" value="PROTEIN_KINASE_ST"/>
    <property type="match status" value="1"/>
</dbReference>
<feature type="non-terminal residue" evidence="7">
    <location>
        <position position="233"/>
    </location>
</feature>
<keyword evidence="2" id="KW-0808">Transferase</keyword>
<evidence type="ECO:0000256" key="2">
    <source>
        <dbReference type="ARBA" id="ARBA00022679"/>
    </source>
</evidence>
<name>R7UAK9_CAPTE</name>
<feature type="domain" description="Protein kinase" evidence="6">
    <location>
        <begin position="1"/>
        <end position="233"/>
    </location>
</feature>
<organism evidence="7">
    <name type="scientific">Capitella teleta</name>
    <name type="common">Polychaete worm</name>
    <dbReference type="NCBI Taxonomy" id="283909"/>
    <lineage>
        <taxon>Eukaryota</taxon>
        <taxon>Metazoa</taxon>
        <taxon>Spiralia</taxon>
        <taxon>Lophotrochozoa</taxon>
        <taxon>Annelida</taxon>
        <taxon>Polychaeta</taxon>
        <taxon>Sedentaria</taxon>
        <taxon>Scolecida</taxon>
        <taxon>Capitellidae</taxon>
        <taxon>Capitella</taxon>
    </lineage>
</organism>
<accession>R7UAK9</accession>
<dbReference type="InterPro" id="IPR008271">
    <property type="entry name" value="Ser/Thr_kinase_AS"/>
</dbReference>
<dbReference type="Proteomes" id="UP000014760">
    <property type="component" value="Unassembled WGS sequence"/>
</dbReference>
<proteinExistence type="predicted"/>
<reference evidence="7 9" key="2">
    <citation type="journal article" date="2013" name="Nature">
        <title>Insights into bilaterian evolution from three spiralian genomes.</title>
        <authorList>
            <person name="Simakov O."/>
            <person name="Marletaz F."/>
            <person name="Cho S.J."/>
            <person name="Edsinger-Gonzales E."/>
            <person name="Havlak P."/>
            <person name="Hellsten U."/>
            <person name="Kuo D.H."/>
            <person name="Larsson T."/>
            <person name="Lv J."/>
            <person name="Arendt D."/>
            <person name="Savage R."/>
            <person name="Osoegawa K."/>
            <person name="de Jong P."/>
            <person name="Grimwood J."/>
            <person name="Chapman J.A."/>
            <person name="Shapiro H."/>
            <person name="Aerts A."/>
            <person name="Otillar R.P."/>
            <person name="Terry A.Y."/>
            <person name="Boore J.L."/>
            <person name="Grigoriev I.V."/>
            <person name="Lindberg D.R."/>
            <person name="Seaver E.C."/>
            <person name="Weisblat D.A."/>
            <person name="Putnam N.H."/>
            <person name="Rokhsar D.S."/>
        </authorList>
    </citation>
    <scope>NUCLEOTIDE SEQUENCE</scope>
    <source>
        <strain evidence="7 9">I ESC-2004</strain>
    </source>
</reference>
<evidence type="ECO:0000313" key="7">
    <source>
        <dbReference type="EMBL" id="ELU00848.1"/>
    </source>
</evidence>
<dbReference type="PANTHER" id="PTHR11584">
    <property type="entry name" value="SERINE/THREONINE PROTEIN KINASE"/>
    <property type="match status" value="1"/>
</dbReference>
<gene>
    <name evidence="7" type="ORF">CAPTEDRAFT_74250</name>
</gene>
<dbReference type="PANTHER" id="PTHR11584:SF369">
    <property type="entry name" value="MITOGEN-ACTIVATED PROTEIN KINASE KINASE KINASE 19-RELATED"/>
    <property type="match status" value="1"/>
</dbReference>
<keyword evidence="5" id="KW-0067">ATP-binding</keyword>
<keyword evidence="3" id="KW-0547">Nucleotide-binding</keyword>
<sequence>QVFLGLTKTGELIAVKQVDLIETEVEETEKEYTKIFQEVTLLKSLVHDNIVKYLGSTYEHHTVSIFTEFIPGGSLATIIERFGPLELPVTARYTRQLLNAIAYMHENGVVHRDIKSANIMLVPNGTVKLIDFGCAKRLALRLSRSGSHLQKSLRGTPYWMAPEVVNDSGHGRKSDIWSLGCTVFELVTGKPPWGDREPFAAMYAIGSDDFPVPTLPESFRIRVRDFVSQCMMR</sequence>
<evidence type="ECO:0000256" key="3">
    <source>
        <dbReference type="ARBA" id="ARBA00022741"/>
    </source>
</evidence>
<evidence type="ECO:0000259" key="6">
    <source>
        <dbReference type="PROSITE" id="PS50011"/>
    </source>
</evidence>
<dbReference type="OrthoDB" id="10020384at2759"/>
<dbReference type="OMA" id="YLTRECK"/>
<reference evidence="8" key="3">
    <citation type="submission" date="2015-06" db="UniProtKB">
        <authorList>
            <consortium name="EnsemblMetazoa"/>
        </authorList>
    </citation>
    <scope>IDENTIFICATION</scope>
</reference>
<dbReference type="Pfam" id="PF00069">
    <property type="entry name" value="Pkinase"/>
    <property type="match status" value="1"/>
</dbReference>
<evidence type="ECO:0000256" key="4">
    <source>
        <dbReference type="ARBA" id="ARBA00022777"/>
    </source>
</evidence>
<dbReference type="GO" id="GO:0004674">
    <property type="term" value="F:protein serine/threonine kinase activity"/>
    <property type="evidence" value="ECO:0007669"/>
    <property type="project" value="UniProtKB-KW"/>
</dbReference>
<evidence type="ECO:0000313" key="8">
    <source>
        <dbReference type="EnsemblMetazoa" id="CapteP74250"/>
    </source>
</evidence>
<keyword evidence="9" id="KW-1185">Reference proteome</keyword>
<dbReference type="Gene3D" id="1.10.510.10">
    <property type="entry name" value="Transferase(Phosphotransferase) domain 1"/>
    <property type="match status" value="1"/>
</dbReference>
<keyword evidence="4" id="KW-0418">Kinase</keyword>
<dbReference type="EMBL" id="KB305654">
    <property type="protein sequence ID" value="ELU00848.1"/>
    <property type="molecule type" value="Genomic_DNA"/>
</dbReference>
<keyword evidence="1" id="KW-0723">Serine/threonine-protein kinase</keyword>
<dbReference type="GO" id="GO:0005524">
    <property type="term" value="F:ATP binding"/>
    <property type="evidence" value="ECO:0007669"/>
    <property type="project" value="UniProtKB-KW"/>
</dbReference>
<dbReference type="AlphaFoldDB" id="R7UAK9"/>
<protein>
    <recommendedName>
        <fullName evidence="6">Protein kinase domain-containing protein</fullName>
    </recommendedName>
</protein>
<evidence type="ECO:0000313" key="9">
    <source>
        <dbReference type="Proteomes" id="UP000014760"/>
    </source>
</evidence>
<dbReference type="PROSITE" id="PS50011">
    <property type="entry name" value="PROTEIN_KINASE_DOM"/>
    <property type="match status" value="1"/>
</dbReference>
<feature type="non-terminal residue" evidence="7">
    <location>
        <position position="1"/>
    </location>
</feature>
<dbReference type="HOGENOM" id="CLU_000288_63_23_1"/>
<dbReference type="EnsemblMetazoa" id="CapteT74250">
    <property type="protein sequence ID" value="CapteP74250"/>
    <property type="gene ID" value="CapteG74250"/>
</dbReference>
<dbReference type="STRING" id="283909.R7UAK9"/>
<reference evidence="9" key="1">
    <citation type="submission" date="2012-12" db="EMBL/GenBank/DDBJ databases">
        <authorList>
            <person name="Hellsten U."/>
            <person name="Grimwood J."/>
            <person name="Chapman J.A."/>
            <person name="Shapiro H."/>
            <person name="Aerts A."/>
            <person name="Otillar R.P."/>
            <person name="Terry A.Y."/>
            <person name="Boore J.L."/>
            <person name="Simakov O."/>
            <person name="Marletaz F."/>
            <person name="Cho S.-J."/>
            <person name="Edsinger-Gonzales E."/>
            <person name="Havlak P."/>
            <person name="Kuo D.-H."/>
            <person name="Larsson T."/>
            <person name="Lv J."/>
            <person name="Arendt D."/>
            <person name="Savage R."/>
            <person name="Osoegawa K."/>
            <person name="de Jong P."/>
            <person name="Lindberg D.R."/>
            <person name="Seaver E.C."/>
            <person name="Weisblat D.A."/>
            <person name="Putnam N.H."/>
            <person name="Grigoriev I.V."/>
            <person name="Rokhsar D.S."/>
        </authorList>
    </citation>
    <scope>NUCLEOTIDE SEQUENCE</scope>
    <source>
        <strain evidence="9">I ESC-2004</strain>
    </source>
</reference>
<evidence type="ECO:0000256" key="1">
    <source>
        <dbReference type="ARBA" id="ARBA00022527"/>
    </source>
</evidence>
<dbReference type="SMART" id="SM00220">
    <property type="entry name" value="S_TKc"/>
    <property type="match status" value="1"/>
</dbReference>